<sequence>MKTLDHILSWGLIDSLASDSNDSVPDRIVDMVRAELHKCGKPQKIMAGADVYCGMLQFEGSPRTRSLTQLMVLLCHRYPRVRKTTADKLYEALLTYDDAVPEENSAEVMAILSDTIWDTQELAEIREKRNTLCDLLGIKRPTVIKKS</sequence>
<comment type="caution">
    <text evidence="1">The sequence shown here is derived from an EMBL/GenBank/DDBJ whole genome shotgun (WGS) entry which is preliminary data.</text>
</comment>
<protein>
    <recommendedName>
        <fullName evidence="3">Tubulin-specific chaperone D</fullName>
    </recommendedName>
</protein>
<dbReference type="GO" id="GO:0016328">
    <property type="term" value="C:lateral plasma membrane"/>
    <property type="evidence" value="ECO:0007669"/>
    <property type="project" value="TreeGrafter"/>
</dbReference>
<dbReference type="PANTHER" id="PTHR12658">
    <property type="entry name" value="BETA-TUBULIN COFACTOR D"/>
    <property type="match status" value="1"/>
</dbReference>
<dbReference type="GO" id="GO:0048487">
    <property type="term" value="F:beta-tubulin binding"/>
    <property type="evidence" value="ECO:0007669"/>
    <property type="project" value="InterPro"/>
</dbReference>
<dbReference type="GO" id="GO:0005096">
    <property type="term" value="F:GTPase activator activity"/>
    <property type="evidence" value="ECO:0007669"/>
    <property type="project" value="InterPro"/>
</dbReference>
<dbReference type="GO" id="GO:0000226">
    <property type="term" value="P:microtubule cytoskeleton organization"/>
    <property type="evidence" value="ECO:0007669"/>
    <property type="project" value="TreeGrafter"/>
</dbReference>
<dbReference type="PANTHER" id="PTHR12658:SF0">
    <property type="entry name" value="TUBULIN-SPECIFIC CHAPERONE D"/>
    <property type="match status" value="1"/>
</dbReference>
<organism evidence="1 2">
    <name type="scientific">Candidula unifasciata</name>
    <dbReference type="NCBI Taxonomy" id="100452"/>
    <lineage>
        <taxon>Eukaryota</taxon>
        <taxon>Metazoa</taxon>
        <taxon>Spiralia</taxon>
        <taxon>Lophotrochozoa</taxon>
        <taxon>Mollusca</taxon>
        <taxon>Gastropoda</taxon>
        <taxon>Heterobranchia</taxon>
        <taxon>Euthyneura</taxon>
        <taxon>Panpulmonata</taxon>
        <taxon>Eupulmonata</taxon>
        <taxon>Stylommatophora</taxon>
        <taxon>Helicina</taxon>
        <taxon>Helicoidea</taxon>
        <taxon>Geomitridae</taxon>
        <taxon>Candidula</taxon>
    </lineage>
</organism>
<name>A0A8S4A7J6_9EUPU</name>
<proteinExistence type="predicted"/>
<dbReference type="GO" id="GO:0070830">
    <property type="term" value="P:bicellular tight junction assembly"/>
    <property type="evidence" value="ECO:0007669"/>
    <property type="project" value="TreeGrafter"/>
</dbReference>
<dbReference type="OrthoDB" id="6154434at2759"/>
<dbReference type="EMBL" id="CAJHNH020008544">
    <property type="protein sequence ID" value="CAG5136570.1"/>
    <property type="molecule type" value="Genomic_DNA"/>
</dbReference>
<accession>A0A8S4A7J6</accession>
<evidence type="ECO:0000313" key="1">
    <source>
        <dbReference type="EMBL" id="CAG5136570.1"/>
    </source>
</evidence>
<evidence type="ECO:0000313" key="2">
    <source>
        <dbReference type="Proteomes" id="UP000678393"/>
    </source>
</evidence>
<keyword evidence="2" id="KW-1185">Reference proteome</keyword>
<dbReference type="GO" id="GO:0034333">
    <property type="term" value="P:adherens junction assembly"/>
    <property type="evidence" value="ECO:0007669"/>
    <property type="project" value="TreeGrafter"/>
</dbReference>
<evidence type="ECO:0008006" key="3">
    <source>
        <dbReference type="Google" id="ProtNLM"/>
    </source>
</evidence>
<dbReference type="GO" id="GO:0007021">
    <property type="term" value="P:tubulin complex assembly"/>
    <property type="evidence" value="ECO:0007669"/>
    <property type="project" value="InterPro"/>
</dbReference>
<reference evidence="1" key="1">
    <citation type="submission" date="2021-04" db="EMBL/GenBank/DDBJ databases">
        <authorList>
            <consortium name="Molecular Ecology Group"/>
        </authorList>
    </citation>
    <scope>NUCLEOTIDE SEQUENCE</scope>
</reference>
<dbReference type="Proteomes" id="UP000678393">
    <property type="component" value="Unassembled WGS sequence"/>
</dbReference>
<dbReference type="InterPro" id="IPR033162">
    <property type="entry name" value="TBCD"/>
</dbReference>
<dbReference type="AlphaFoldDB" id="A0A8S4A7J6"/>
<gene>
    <name evidence="1" type="ORF">CUNI_LOCUS22128</name>
</gene>
<dbReference type="GO" id="GO:0007023">
    <property type="term" value="P:post-chaperonin tubulin folding pathway"/>
    <property type="evidence" value="ECO:0007669"/>
    <property type="project" value="InterPro"/>
</dbReference>